<dbReference type="InterPro" id="IPR000757">
    <property type="entry name" value="Beta-glucanase-like"/>
</dbReference>
<dbReference type="Gene3D" id="3.50.4.10">
    <property type="entry name" value="Hepatocyte Growth Factor"/>
    <property type="match status" value="1"/>
</dbReference>
<dbReference type="PANTHER" id="PTHR10963:SF24">
    <property type="entry name" value="GLYCOSIDASE C21B10.07-RELATED"/>
    <property type="match status" value="1"/>
</dbReference>
<proteinExistence type="predicted"/>
<accession>A0A2P6MVG3</accession>
<keyword evidence="1" id="KW-0732">Signal</keyword>
<dbReference type="PANTHER" id="PTHR10963">
    <property type="entry name" value="GLYCOSYL HYDROLASE-RELATED"/>
    <property type="match status" value="1"/>
</dbReference>
<feature type="signal peptide" evidence="1">
    <location>
        <begin position="1"/>
        <end position="18"/>
    </location>
</feature>
<dbReference type="Proteomes" id="UP000241769">
    <property type="component" value="Unassembled WGS sequence"/>
</dbReference>
<name>A0A2P6MVG3_9EUKA</name>
<dbReference type="InterPro" id="IPR050546">
    <property type="entry name" value="Glycosyl_Hydrlase_16"/>
</dbReference>
<dbReference type="Pfam" id="PF26113">
    <property type="entry name" value="GH16_XgeA"/>
    <property type="match status" value="1"/>
</dbReference>
<dbReference type="PROSITE" id="PS51762">
    <property type="entry name" value="GH16_2"/>
    <property type="match status" value="1"/>
</dbReference>
<dbReference type="STRING" id="1890364.A0A2P6MVG3"/>
<dbReference type="GO" id="GO:0004553">
    <property type="term" value="F:hydrolase activity, hydrolyzing O-glycosyl compounds"/>
    <property type="evidence" value="ECO:0007669"/>
    <property type="project" value="InterPro"/>
</dbReference>
<dbReference type="OrthoDB" id="192832at2759"/>
<protein>
    <submittedName>
        <fullName evidence="3">Endo-1,3(4)-beta-glucanase</fullName>
    </submittedName>
</protein>
<dbReference type="CDD" id="cd02181">
    <property type="entry name" value="GH16_fungal_Lam16A_glucanase"/>
    <property type="match status" value="1"/>
</dbReference>
<dbReference type="Pfam" id="PF14295">
    <property type="entry name" value="PAN_4"/>
    <property type="match status" value="1"/>
</dbReference>
<dbReference type="InParanoid" id="A0A2P6MVG3"/>
<dbReference type="InterPro" id="IPR013320">
    <property type="entry name" value="ConA-like_dom_sf"/>
</dbReference>
<dbReference type="AlphaFoldDB" id="A0A2P6MVG3"/>
<evidence type="ECO:0000313" key="4">
    <source>
        <dbReference type="Proteomes" id="UP000241769"/>
    </source>
</evidence>
<evidence type="ECO:0000313" key="3">
    <source>
        <dbReference type="EMBL" id="PRP75636.1"/>
    </source>
</evidence>
<sequence length="404" mass="43537">MALKVILISLTLLGSGLADSNWAGSLDYGIDRPGEDLPNQPVDIWPTSTAVDCQWKCYIEPRCVAWAYDSCSHTRCWLKSSAPAGGAMACRDSGVMAGRAPAPAPVPTPTKTTDDCKYSKSWNLTGSSFFDGFDFYTGADPTHGSVQYLNRQDAANRGLIKVINGSAYIGVDNTNKQSNGRPSVRIESKKSFTTGLMVIDLEHIPDNACGLWPAIWTSGPNWPNGGEIDILEGVNLNTQNQITLHTGGHCVVGDATQKGDKVGNDCQVSHSSVGCGVKTNTEGAFGTLFNWRGGGAYVVERSTQGIKVWFFRTGSYPTSLLTDTPNVCEFGTPEASFPFSDCNQDQFGPQKIIINISFCGDWADAPGLFNQGGCSGSCASYVANTPEAFKYSYFTVRSLRMFNH</sequence>
<dbReference type="SUPFAM" id="SSF49899">
    <property type="entry name" value="Concanavalin A-like lectins/glucanases"/>
    <property type="match status" value="1"/>
</dbReference>
<evidence type="ECO:0000256" key="1">
    <source>
        <dbReference type="SAM" id="SignalP"/>
    </source>
</evidence>
<evidence type="ECO:0000259" key="2">
    <source>
        <dbReference type="PROSITE" id="PS51762"/>
    </source>
</evidence>
<dbReference type="GO" id="GO:0009251">
    <property type="term" value="P:glucan catabolic process"/>
    <property type="evidence" value="ECO:0007669"/>
    <property type="project" value="TreeGrafter"/>
</dbReference>
<feature type="chain" id="PRO_5015127604" evidence="1">
    <location>
        <begin position="19"/>
        <end position="404"/>
    </location>
</feature>
<dbReference type="InterPro" id="IPR003609">
    <property type="entry name" value="Pan_app"/>
</dbReference>
<dbReference type="Gene3D" id="2.60.120.200">
    <property type="match status" value="1"/>
</dbReference>
<reference evidence="3 4" key="1">
    <citation type="journal article" date="2018" name="Genome Biol. Evol.">
        <title>Multiple Roots of Fruiting Body Formation in Amoebozoa.</title>
        <authorList>
            <person name="Hillmann F."/>
            <person name="Forbes G."/>
            <person name="Novohradska S."/>
            <person name="Ferling I."/>
            <person name="Riege K."/>
            <person name="Groth M."/>
            <person name="Westermann M."/>
            <person name="Marz M."/>
            <person name="Spaller T."/>
            <person name="Winckler T."/>
            <person name="Schaap P."/>
            <person name="Glockner G."/>
        </authorList>
    </citation>
    <scope>NUCLEOTIDE SEQUENCE [LARGE SCALE GENOMIC DNA]</scope>
    <source>
        <strain evidence="3 4">Jena</strain>
    </source>
</reference>
<dbReference type="EMBL" id="MDYQ01000372">
    <property type="protein sequence ID" value="PRP75636.1"/>
    <property type="molecule type" value="Genomic_DNA"/>
</dbReference>
<keyword evidence="4" id="KW-1185">Reference proteome</keyword>
<gene>
    <name evidence="3" type="ORF">PROFUN_08002</name>
</gene>
<organism evidence="3 4">
    <name type="scientific">Planoprotostelium fungivorum</name>
    <dbReference type="NCBI Taxonomy" id="1890364"/>
    <lineage>
        <taxon>Eukaryota</taxon>
        <taxon>Amoebozoa</taxon>
        <taxon>Evosea</taxon>
        <taxon>Variosea</taxon>
        <taxon>Cavosteliida</taxon>
        <taxon>Cavosteliaceae</taxon>
        <taxon>Planoprotostelium</taxon>
    </lineage>
</organism>
<comment type="caution">
    <text evidence="3">The sequence shown here is derived from an EMBL/GenBank/DDBJ whole genome shotgun (WGS) entry which is preliminary data.</text>
</comment>
<feature type="domain" description="GH16" evidence="2">
    <location>
        <begin position="120"/>
        <end position="371"/>
    </location>
</feature>